<reference evidence="1" key="1">
    <citation type="journal article" date="2020" name="Stud. Mycol.">
        <title>101 Dothideomycetes genomes: a test case for predicting lifestyles and emergence of pathogens.</title>
        <authorList>
            <person name="Haridas S."/>
            <person name="Albert R."/>
            <person name="Binder M."/>
            <person name="Bloem J."/>
            <person name="Labutti K."/>
            <person name="Salamov A."/>
            <person name="Andreopoulos B."/>
            <person name="Baker S."/>
            <person name="Barry K."/>
            <person name="Bills G."/>
            <person name="Bluhm B."/>
            <person name="Cannon C."/>
            <person name="Castanera R."/>
            <person name="Culley D."/>
            <person name="Daum C."/>
            <person name="Ezra D."/>
            <person name="Gonzalez J."/>
            <person name="Henrissat B."/>
            <person name="Kuo A."/>
            <person name="Liang C."/>
            <person name="Lipzen A."/>
            <person name="Lutzoni F."/>
            <person name="Magnuson J."/>
            <person name="Mondo S."/>
            <person name="Nolan M."/>
            <person name="Ohm R."/>
            <person name="Pangilinan J."/>
            <person name="Park H.-J."/>
            <person name="Ramirez L."/>
            <person name="Alfaro M."/>
            <person name="Sun H."/>
            <person name="Tritt A."/>
            <person name="Yoshinaga Y."/>
            <person name="Zwiers L.-H."/>
            <person name="Turgeon B."/>
            <person name="Goodwin S."/>
            <person name="Spatafora J."/>
            <person name="Crous P."/>
            <person name="Grigoriev I."/>
        </authorList>
    </citation>
    <scope>NUCLEOTIDE SEQUENCE</scope>
    <source>
        <strain evidence="1">ATCC 200398</strain>
    </source>
</reference>
<evidence type="ECO:0000313" key="2">
    <source>
        <dbReference type="Proteomes" id="UP000799755"/>
    </source>
</evidence>
<keyword evidence="2" id="KW-1185">Reference proteome</keyword>
<gene>
    <name evidence="1" type="ORF">BDR25DRAFT_303701</name>
</gene>
<accession>A0ACB6QUP3</accession>
<comment type="caution">
    <text evidence="1">The sequence shown here is derived from an EMBL/GenBank/DDBJ whole genome shotgun (WGS) entry which is preliminary data.</text>
</comment>
<proteinExistence type="predicted"/>
<name>A0ACB6QUP3_9PLEO</name>
<protein>
    <submittedName>
        <fullName evidence="1">HET-domain-containing protein</fullName>
    </submittedName>
</protein>
<sequence length="728" mass="84161">MPSASRDSENASDVVPLDWSWAVDDEGNIQLCFHHSPRKRLVPGTYRSSYRPSPRKRQTDIPPPVFRYSALQPTNNAYPPSPPKTPEQGHHVYPLPRRFTAPAQKSKIAYEFDHTTKCKSIDFKGPGTAFSDLDIIKSWLRECNLNHDCSSQGLKTISDYWPMWLIDVEDDCIVQASKSERYVTLSYVCGQVRSLQLMKDNLRLLQRPGVLREQNCVFVIPRTIRQAMNFARLIGERYLWVDQLCMVQDNDATKHPQINNIASIFANSIVTFAAAGGNSADWGLHESGNITLKSNRKPRVPRHDTDHRVQDIHHDLLERSEWNKRGWTLQELVFSKRVIFFFNGRITWQCHSTIWEDSYPVQTTSAQPNQEIFFPQTQKFRYCSLPDLGEYHQLVKEYNKRNLTSTSDTVPAFAGITSALSTTFQGGFLYGLPAQFFDLTLLWQPLCLLKRRKVDLDSGNGDVLPSWSWMGWKGHLDLNFWAGLYDYVREKEGSGRGVWRWPKTSLKIRPIVRWHFVDDKNTKVPISSTAYKFRSLINDRYSELPDGWHRQERSSSGEKYECHYYHSSDPDTTFNYPVPMADTPINASPTLQPRYIACETYRAFFKMGERCWAPHKCLSIEILDQKGAWAGALRLNHRRRDIVPELKSNTRWELIAISKGVAENSRSEAAVLEEWNHPNRPRNGRLYKFYSVMWIEWKGKVAYRKAVGRVLKSAWDAAEKELIEVVLG</sequence>
<evidence type="ECO:0000313" key="1">
    <source>
        <dbReference type="EMBL" id="KAF2470656.1"/>
    </source>
</evidence>
<dbReference type="EMBL" id="MU003507">
    <property type="protein sequence ID" value="KAF2470656.1"/>
    <property type="molecule type" value="Genomic_DNA"/>
</dbReference>
<organism evidence="1 2">
    <name type="scientific">Lindgomyces ingoldianus</name>
    <dbReference type="NCBI Taxonomy" id="673940"/>
    <lineage>
        <taxon>Eukaryota</taxon>
        <taxon>Fungi</taxon>
        <taxon>Dikarya</taxon>
        <taxon>Ascomycota</taxon>
        <taxon>Pezizomycotina</taxon>
        <taxon>Dothideomycetes</taxon>
        <taxon>Pleosporomycetidae</taxon>
        <taxon>Pleosporales</taxon>
        <taxon>Lindgomycetaceae</taxon>
        <taxon>Lindgomyces</taxon>
    </lineage>
</organism>
<dbReference type="Proteomes" id="UP000799755">
    <property type="component" value="Unassembled WGS sequence"/>
</dbReference>